<evidence type="ECO:0000313" key="2">
    <source>
        <dbReference type="EMBL" id="CAE7667247.1"/>
    </source>
</evidence>
<dbReference type="OrthoDB" id="408117at2759"/>
<gene>
    <name evidence="2" type="primary">epsE</name>
    <name evidence="2" type="ORF">SPIL2461_LOCUS18291</name>
</gene>
<evidence type="ECO:0000256" key="1">
    <source>
        <dbReference type="SAM" id="MobiDB-lite"/>
    </source>
</evidence>
<dbReference type="AlphaFoldDB" id="A0A812W675"/>
<protein>
    <submittedName>
        <fullName evidence="2">EpsE protein</fullName>
    </submittedName>
</protein>
<sequence length="308" mass="34472">MVLILGPCKQYIIFGNSRSKVQVAQTTRQLYAPKLSEVPAETQVRRIMQSAASHWTAPPNLVDMQLLARTFAKAHGLQPLGFESSRSRSPQKKHTPTNSSSVRPRTRRSVRTKVQESLGQIVLCVPAVNDGLTQVPNWFAQVDRTVLGEGGGKDMLLYELDRTGIMPAWRQVKDDSHFRDSMEALPRELQVLGLLKAQALMGNQLSWHAIRIALTRAVSMQIISEDDLETFSKDMLIKAAAEVKESRHFSELKDLHIVLEDAAQEYLDLQVVLSPLEVLTALSSLEILKVSDEVVEQLKAEMNDHPMS</sequence>
<reference evidence="2" key="1">
    <citation type="submission" date="2021-02" db="EMBL/GenBank/DDBJ databases">
        <authorList>
            <person name="Dougan E. K."/>
            <person name="Rhodes N."/>
            <person name="Thang M."/>
            <person name="Chan C."/>
        </authorList>
    </citation>
    <scope>NUCLEOTIDE SEQUENCE</scope>
</reference>
<name>A0A812W675_SYMPI</name>
<feature type="region of interest" description="Disordered" evidence="1">
    <location>
        <begin position="80"/>
        <end position="110"/>
    </location>
</feature>
<comment type="caution">
    <text evidence="2">The sequence shown here is derived from an EMBL/GenBank/DDBJ whole genome shotgun (WGS) entry which is preliminary data.</text>
</comment>
<evidence type="ECO:0000313" key="3">
    <source>
        <dbReference type="Proteomes" id="UP000649617"/>
    </source>
</evidence>
<proteinExistence type="predicted"/>
<keyword evidence="3" id="KW-1185">Reference proteome</keyword>
<dbReference type="EMBL" id="CAJNIZ010043739">
    <property type="protein sequence ID" value="CAE7667247.1"/>
    <property type="molecule type" value="Genomic_DNA"/>
</dbReference>
<accession>A0A812W675</accession>
<dbReference type="Proteomes" id="UP000649617">
    <property type="component" value="Unassembled WGS sequence"/>
</dbReference>
<organism evidence="2 3">
    <name type="scientific">Symbiodinium pilosum</name>
    <name type="common">Dinoflagellate</name>
    <dbReference type="NCBI Taxonomy" id="2952"/>
    <lineage>
        <taxon>Eukaryota</taxon>
        <taxon>Sar</taxon>
        <taxon>Alveolata</taxon>
        <taxon>Dinophyceae</taxon>
        <taxon>Suessiales</taxon>
        <taxon>Symbiodiniaceae</taxon>
        <taxon>Symbiodinium</taxon>
    </lineage>
</organism>